<dbReference type="InterPro" id="IPR036236">
    <property type="entry name" value="Znf_C2H2_sf"/>
</dbReference>
<feature type="domain" description="C2H2-type" evidence="6">
    <location>
        <begin position="146"/>
        <end position="174"/>
    </location>
</feature>
<evidence type="ECO:0000256" key="3">
    <source>
        <dbReference type="ARBA" id="ARBA00022771"/>
    </source>
</evidence>
<keyword evidence="3 5" id="KW-0863">Zinc-finger</keyword>
<keyword evidence="1" id="KW-0479">Metal-binding</keyword>
<feature type="domain" description="C2H2-type" evidence="6">
    <location>
        <begin position="315"/>
        <end position="337"/>
    </location>
</feature>
<dbReference type="Proteomes" id="UP001549921">
    <property type="component" value="Unassembled WGS sequence"/>
</dbReference>
<keyword evidence="2" id="KW-0677">Repeat</keyword>
<keyword evidence="4" id="KW-0862">Zinc</keyword>
<dbReference type="FunFam" id="3.30.160.60:FF:000624">
    <property type="entry name" value="zinc finger protein 697"/>
    <property type="match status" value="1"/>
</dbReference>
<dbReference type="PROSITE" id="PS00028">
    <property type="entry name" value="ZINC_FINGER_C2H2_1"/>
    <property type="match status" value="6"/>
</dbReference>
<gene>
    <name evidence="7" type="ORF">ABMA28_013064</name>
</gene>
<dbReference type="SUPFAM" id="SSF57667">
    <property type="entry name" value="beta-beta-alpha zinc fingers"/>
    <property type="match status" value="2"/>
</dbReference>
<comment type="caution">
    <text evidence="7">The sequence shown here is derived from an EMBL/GenBank/DDBJ whole genome shotgun (WGS) entry which is preliminary data.</text>
</comment>
<accession>A0ABD0S4M3</accession>
<dbReference type="PANTHER" id="PTHR24379">
    <property type="entry name" value="KRAB AND ZINC FINGER DOMAIN-CONTAINING"/>
    <property type="match status" value="1"/>
</dbReference>
<dbReference type="PROSITE" id="PS50157">
    <property type="entry name" value="ZINC_FINGER_C2H2_2"/>
    <property type="match status" value="5"/>
</dbReference>
<dbReference type="FunFam" id="3.30.160.60:FF:000100">
    <property type="entry name" value="Zinc finger 45-like"/>
    <property type="match status" value="1"/>
</dbReference>
<evidence type="ECO:0000259" key="6">
    <source>
        <dbReference type="PROSITE" id="PS50157"/>
    </source>
</evidence>
<dbReference type="Pfam" id="PF00096">
    <property type="entry name" value="zf-C2H2"/>
    <property type="match status" value="2"/>
</dbReference>
<organism evidence="7 8">
    <name type="scientific">Loxostege sticticalis</name>
    <name type="common">Beet webworm moth</name>
    <dbReference type="NCBI Taxonomy" id="481309"/>
    <lineage>
        <taxon>Eukaryota</taxon>
        <taxon>Metazoa</taxon>
        <taxon>Ecdysozoa</taxon>
        <taxon>Arthropoda</taxon>
        <taxon>Hexapoda</taxon>
        <taxon>Insecta</taxon>
        <taxon>Pterygota</taxon>
        <taxon>Neoptera</taxon>
        <taxon>Endopterygota</taxon>
        <taxon>Lepidoptera</taxon>
        <taxon>Glossata</taxon>
        <taxon>Ditrysia</taxon>
        <taxon>Pyraloidea</taxon>
        <taxon>Crambidae</taxon>
        <taxon>Pyraustinae</taxon>
        <taxon>Loxostege</taxon>
    </lineage>
</organism>
<evidence type="ECO:0000313" key="8">
    <source>
        <dbReference type="Proteomes" id="UP001549921"/>
    </source>
</evidence>
<dbReference type="AlphaFoldDB" id="A0ABD0S4M3"/>
<dbReference type="InterPro" id="IPR013087">
    <property type="entry name" value="Znf_C2H2_type"/>
</dbReference>
<dbReference type="SMART" id="SM00355">
    <property type="entry name" value="ZnF_C2H2"/>
    <property type="match status" value="10"/>
</dbReference>
<feature type="domain" description="C2H2-type" evidence="6">
    <location>
        <begin position="287"/>
        <end position="314"/>
    </location>
</feature>
<sequence>MAKRNAEVVLQYSTAYPFRLQGNEMLCVFCCESYQDPAEYRKHMDVAHQTYTVSTAFAHCYRRKDYLKVDLTGLRCRICEEAFNDLNDIAKHIQEWHDAKNLDLKYEVGMQPYKMENGNWSCFVCNKKMPSMVTLVRHTTAHSLKFTCDICGRNYHKNEALRYHIKCSHSGKHSCRKCWREFPSLEKKREHIKVSKPCWPFCCTSCGDRFLSWEIKQKHLSDYHGRPKKTYNCPDCDKVFENRKLFYKHFKLSHTDENFICTCCGQRFADKKDLEDHRLGHSGEKLFKCSVCTKAFSRDKTLKQHMWIHSENKRFGCLICDKQFAQKVSLKGHMKSHHPNISLEF</sequence>
<evidence type="ECO:0000256" key="5">
    <source>
        <dbReference type="PROSITE-ProRule" id="PRU00042"/>
    </source>
</evidence>
<feature type="domain" description="C2H2-type" evidence="6">
    <location>
        <begin position="259"/>
        <end position="286"/>
    </location>
</feature>
<dbReference type="PANTHER" id="PTHR24379:SF121">
    <property type="entry name" value="C2H2-TYPE DOMAIN-CONTAINING PROTEIN"/>
    <property type="match status" value="1"/>
</dbReference>
<dbReference type="Gene3D" id="3.30.160.60">
    <property type="entry name" value="Classic Zinc Finger"/>
    <property type="match status" value="5"/>
</dbReference>
<name>A0ABD0S4M3_LOXSC</name>
<protein>
    <recommendedName>
        <fullName evidence="6">C2H2-type domain-containing protein</fullName>
    </recommendedName>
</protein>
<evidence type="ECO:0000256" key="1">
    <source>
        <dbReference type="ARBA" id="ARBA00022723"/>
    </source>
</evidence>
<evidence type="ECO:0000313" key="7">
    <source>
        <dbReference type="EMBL" id="KAL0808626.1"/>
    </source>
</evidence>
<feature type="domain" description="C2H2-type" evidence="6">
    <location>
        <begin position="231"/>
        <end position="259"/>
    </location>
</feature>
<evidence type="ECO:0000256" key="4">
    <source>
        <dbReference type="ARBA" id="ARBA00022833"/>
    </source>
</evidence>
<dbReference type="GO" id="GO:0008270">
    <property type="term" value="F:zinc ion binding"/>
    <property type="evidence" value="ECO:0007669"/>
    <property type="project" value="UniProtKB-KW"/>
</dbReference>
<evidence type="ECO:0000256" key="2">
    <source>
        <dbReference type="ARBA" id="ARBA00022737"/>
    </source>
</evidence>
<dbReference type="GO" id="GO:0048598">
    <property type="term" value="P:embryonic morphogenesis"/>
    <property type="evidence" value="ECO:0007669"/>
    <property type="project" value="UniProtKB-ARBA"/>
</dbReference>
<proteinExistence type="predicted"/>
<dbReference type="Pfam" id="PF13894">
    <property type="entry name" value="zf-C2H2_4"/>
    <property type="match status" value="1"/>
</dbReference>
<reference evidence="7 8" key="1">
    <citation type="submission" date="2024-06" db="EMBL/GenBank/DDBJ databases">
        <title>A chromosome-level genome assembly of beet webworm, Loxostege sticticalis.</title>
        <authorList>
            <person name="Zhang Y."/>
        </authorList>
    </citation>
    <scope>NUCLEOTIDE SEQUENCE [LARGE SCALE GENOMIC DNA]</scope>
    <source>
        <strain evidence="7">AQ028</strain>
        <tissue evidence="7">Male pupae</tissue>
    </source>
</reference>
<dbReference type="EMBL" id="JBEDNZ010000031">
    <property type="protein sequence ID" value="KAL0808626.1"/>
    <property type="molecule type" value="Genomic_DNA"/>
</dbReference>